<dbReference type="Gene3D" id="1.10.10.10">
    <property type="entry name" value="Winged helix-like DNA-binding domain superfamily/Winged helix DNA-binding domain"/>
    <property type="match status" value="1"/>
</dbReference>
<dbReference type="GO" id="GO:0045892">
    <property type="term" value="P:negative regulation of DNA-templated transcription"/>
    <property type="evidence" value="ECO:0007669"/>
    <property type="project" value="TreeGrafter"/>
</dbReference>
<dbReference type="InterPro" id="IPR036388">
    <property type="entry name" value="WH-like_DNA-bd_sf"/>
</dbReference>
<dbReference type="Proteomes" id="UP000323505">
    <property type="component" value="Unassembled WGS sequence"/>
</dbReference>
<keyword evidence="3" id="KW-0804">Transcription</keyword>
<protein>
    <submittedName>
        <fullName evidence="5">Winged helix-turn-helix transcriptional regulator</fullName>
    </submittedName>
</protein>
<proteinExistence type="predicted"/>
<dbReference type="PANTHER" id="PTHR44846">
    <property type="entry name" value="MANNOSYL-D-GLYCERATE TRANSPORT/METABOLISM SYSTEM REPRESSOR MNGR-RELATED"/>
    <property type="match status" value="1"/>
</dbReference>
<dbReference type="PROSITE" id="PS50949">
    <property type="entry name" value="HTH_GNTR"/>
    <property type="match status" value="1"/>
</dbReference>
<reference evidence="5 6" key="1">
    <citation type="submission" date="2019-08" db="EMBL/GenBank/DDBJ databases">
        <title>Actinomadura sp. nov. CYP1-5 isolated from mountain soil.</title>
        <authorList>
            <person name="Songsumanus A."/>
            <person name="Kuncharoen N."/>
            <person name="Kudo T."/>
            <person name="Yuki M."/>
            <person name="Igarashi Y."/>
            <person name="Tanasupawat S."/>
        </authorList>
    </citation>
    <scope>NUCLEOTIDE SEQUENCE [LARGE SCALE GENOMIC DNA]</scope>
    <source>
        <strain evidence="5 6">CYP1-5</strain>
    </source>
</reference>
<dbReference type="InterPro" id="IPR050679">
    <property type="entry name" value="Bact_HTH_transcr_reg"/>
</dbReference>
<keyword evidence="1" id="KW-0805">Transcription regulation</keyword>
<dbReference type="Pfam" id="PF00392">
    <property type="entry name" value="GntR"/>
    <property type="match status" value="1"/>
</dbReference>
<evidence type="ECO:0000256" key="2">
    <source>
        <dbReference type="ARBA" id="ARBA00023125"/>
    </source>
</evidence>
<dbReference type="AlphaFoldDB" id="A0A5D3FCS8"/>
<dbReference type="PANTHER" id="PTHR44846:SF17">
    <property type="entry name" value="GNTR-FAMILY TRANSCRIPTIONAL REGULATOR"/>
    <property type="match status" value="1"/>
</dbReference>
<evidence type="ECO:0000313" key="5">
    <source>
        <dbReference type="EMBL" id="TYK45135.1"/>
    </source>
</evidence>
<feature type="domain" description="HTH gntR-type" evidence="4">
    <location>
        <begin position="11"/>
        <end position="79"/>
    </location>
</feature>
<dbReference type="SMART" id="SM00345">
    <property type="entry name" value="HTH_GNTR"/>
    <property type="match status" value="1"/>
</dbReference>
<dbReference type="SUPFAM" id="SSF46785">
    <property type="entry name" value="Winged helix' DNA-binding domain"/>
    <property type="match status" value="1"/>
</dbReference>
<dbReference type="GO" id="GO:0003700">
    <property type="term" value="F:DNA-binding transcription factor activity"/>
    <property type="evidence" value="ECO:0007669"/>
    <property type="project" value="InterPro"/>
</dbReference>
<accession>A0A5D3FCS8</accession>
<sequence>MQRSIDFTSDRARYRQLADILRGRIVAGEWEPGRNLPSEADLGHEYETSLATVRRALAVLRIEGHVESVRGMPWRVRERGEAIVVKLKAGDRIRARSASKDDQERYGYLEGTLLLVVSHEGDPDRVFPADEVEGEVPGEE</sequence>
<gene>
    <name evidence="5" type="ORF">FXF68_31125</name>
</gene>
<organism evidence="5 6">
    <name type="scientific">Actinomadura decatromicini</name>
    <dbReference type="NCBI Taxonomy" id="2604572"/>
    <lineage>
        <taxon>Bacteria</taxon>
        <taxon>Bacillati</taxon>
        <taxon>Actinomycetota</taxon>
        <taxon>Actinomycetes</taxon>
        <taxon>Streptosporangiales</taxon>
        <taxon>Thermomonosporaceae</taxon>
        <taxon>Actinomadura</taxon>
    </lineage>
</organism>
<dbReference type="CDD" id="cd07377">
    <property type="entry name" value="WHTH_GntR"/>
    <property type="match status" value="1"/>
</dbReference>
<evidence type="ECO:0000259" key="4">
    <source>
        <dbReference type="PROSITE" id="PS50949"/>
    </source>
</evidence>
<evidence type="ECO:0000256" key="1">
    <source>
        <dbReference type="ARBA" id="ARBA00023015"/>
    </source>
</evidence>
<dbReference type="RefSeq" id="WP_148765501.1">
    <property type="nucleotide sequence ID" value="NZ_VSRQ01000007.1"/>
</dbReference>
<comment type="caution">
    <text evidence="5">The sequence shown here is derived from an EMBL/GenBank/DDBJ whole genome shotgun (WGS) entry which is preliminary data.</text>
</comment>
<name>A0A5D3FCS8_9ACTN</name>
<keyword evidence="6" id="KW-1185">Reference proteome</keyword>
<dbReference type="InterPro" id="IPR000524">
    <property type="entry name" value="Tscrpt_reg_HTH_GntR"/>
</dbReference>
<dbReference type="EMBL" id="VSRQ01000007">
    <property type="protein sequence ID" value="TYK45135.1"/>
    <property type="molecule type" value="Genomic_DNA"/>
</dbReference>
<dbReference type="GO" id="GO:0003677">
    <property type="term" value="F:DNA binding"/>
    <property type="evidence" value="ECO:0007669"/>
    <property type="project" value="UniProtKB-KW"/>
</dbReference>
<dbReference type="InterPro" id="IPR036390">
    <property type="entry name" value="WH_DNA-bd_sf"/>
</dbReference>
<evidence type="ECO:0000313" key="6">
    <source>
        <dbReference type="Proteomes" id="UP000323505"/>
    </source>
</evidence>
<keyword evidence="2" id="KW-0238">DNA-binding</keyword>
<evidence type="ECO:0000256" key="3">
    <source>
        <dbReference type="ARBA" id="ARBA00023163"/>
    </source>
</evidence>